<evidence type="ECO:0000313" key="3">
    <source>
        <dbReference type="Proteomes" id="UP000031443"/>
    </source>
</evidence>
<dbReference type="GO" id="GO:0016082">
    <property type="term" value="P:synaptic vesicle priming"/>
    <property type="evidence" value="ECO:0007669"/>
    <property type="project" value="TreeGrafter"/>
</dbReference>
<dbReference type="GO" id="GO:0031594">
    <property type="term" value="C:neuromuscular junction"/>
    <property type="evidence" value="ECO:0007669"/>
    <property type="project" value="TreeGrafter"/>
</dbReference>
<dbReference type="GO" id="GO:0042734">
    <property type="term" value="C:presynaptic membrane"/>
    <property type="evidence" value="ECO:0007669"/>
    <property type="project" value="TreeGrafter"/>
</dbReference>
<dbReference type="Pfam" id="PF06292">
    <property type="entry name" value="MUN"/>
    <property type="match status" value="1"/>
</dbReference>
<dbReference type="STRING" id="8469.M7BNZ1"/>
<evidence type="ECO:0000313" key="2">
    <source>
        <dbReference type="EMBL" id="EMP38964.1"/>
    </source>
</evidence>
<dbReference type="GO" id="GO:0019992">
    <property type="term" value="F:diacylglycerol binding"/>
    <property type="evidence" value="ECO:0007669"/>
    <property type="project" value="InterPro"/>
</dbReference>
<dbReference type="PANTHER" id="PTHR10480">
    <property type="entry name" value="PROTEIN UNC-13 HOMOLOG"/>
    <property type="match status" value="1"/>
</dbReference>
<feature type="domain" description="MUN" evidence="1">
    <location>
        <begin position="111"/>
        <end position="218"/>
    </location>
</feature>
<sequence length="365" mass="40710">MMQASSSDGILASVYVVDPMDLALNNQNRTFRTISLRIFVVTTFKKCVFFTILHKYVIEKHYNEDSASFQDNFPASNSERLQDLKSTVDLLTSITFFRMKVLELQSPPRASMVVKDCVRACLDSTYKYIFDNCYELYSHLMDQGKKQEVPREEQGPTTKNLDFWAQLITLMVTIIDEDKTAYTPVLNQYKFPFFQPVYEAGIGNLWHAACQGNLLAGQDGLFTCSVCSLLFQANGGCGKQWPTHPSARTASRRPHWPGTVNRGQWKLRLAEPADTSGVWKNTPLTGISFANKSAGVHSTMSAGVGLLPTELPPLTRGGFIMPAGELSPASIERLHRRPYSGAAVTGIQTRFCEWKLAEAVDAQAL</sequence>
<dbReference type="GO" id="GO:0016081">
    <property type="term" value="P:synaptic vesicle docking"/>
    <property type="evidence" value="ECO:0007669"/>
    <property type="project" value="TreeGrafter"/>
</dbReference>
<dbReference type="InterPro" id="IPR010439">
    <property type="entry name" value="MUN_dom"/>
</dbReference>
<dbReference type="PANTHER" id="PTHR10480:SF2">
    <property type="entry name" value="PROTEIN UNC-13 HOMOLOG C"/>
    <property type="match status" value="1"/>
</dbReference>
<dbReference type="GO" id="GO:0099525">
    <property type="term" value="P:presynaptic dense core vesicle exocytosis"/>
    <property type="evidence" value="ECO:0007669"/>
    <property type="project" value="TreeGrafter"/>
</dbReference>
<dbReference type="GO" id="GO:0030672">
    <property type="term" value="C:synaptic vesicle membrane"/>
    <property type="evidence" value="ECO:0007669"/>
    <property type="project" value="TreeGrafter"/>
</dbReference>
<gene>
    <name evidence="2" type="ORF">UY3_03797</name>
</gene>
<protein>
    <submittedName>
        <fullName evidence="2">Protein unc-13 like protein C</fullName>
    </submittedName>
</protein>
<evidence type="ECO:0000259" key="1">
    <source>
        <dbReference type="SMART" id="SM01145"/>
    </source>
</evidence>
<dbReference type="GO" id="GO:0061789">
    <property type="term" value="P:dense core granule priming"/>
    <property type="evidence" value="ECO:0007669"/>
    <property type="project" value="TreeGrafter"/>
</dbReference>
<dbReference type="GO" id="GO:0035249">
    <property type="term" value="P:synaptic transmission, glutamatergic"/>
    <property type="evidence" value="ECO:0007669"/>
    <property type="project" value="TreeGrafter"/>
</dbReference>
<proteinExistence type="predicted"/>
<keyword evidence="3" id="KW-1185">Reference proteome</keyword>
<accession>M7BNZ1</accession>
<dbReference type="GO" id="GO:0043195">
    <property type="term" value="C:terminal bouton"/>
    <property type="evidence" value="ECO:0007669"/>
    <property type="project" value="TreeGrafter"/>
</dbReference>
<dbReference type="Proteomes" id="UP000031443">
    <property type="component" value="Unassembled WGS sequence"/>
</dbReference>
<reference evidence="3" key="1">
    <citation type="journal article" date="2013" name="Nat. Genet.">
        <title>The draft genomes of soft-shell turtle and green sea turtle yield insights into the development and evolution of the turtle-specific body plan.</title>
        <authorList>
            <person name="Wang Z."/>
            <person name="Pascual-Anaya J."/>
            <person name="Zadissa A."/>
            <person name="Li W."/>
            <person name="Niimura Y."/>
            <person name="Huang Z."/>
            <person name="Li C."/>
            <person name="White S."/>
            <person name="Xiong Z."/>
            <person name="Fang D."/>
            <person name="Wang B."/>
            <person name="Ming Y."/>
            <person name="Chen Y."/>
            <person name="Zheng Y."/>
            <person name="Kuraku S."/>
            <person name="Pignatelli M."/>
            <person name="Herrero J."/>
            <person name="Beal K."/>
            <person name="Nozawa M."/>
            <person name="Li Q."/>
            <person name="Wang J."/>
            <person name="Zhang H."/>
            <person name="Yu L."/>
            <person name="Shigenobu S."/>
            <person name="Wang J."/>
            <person name="Liu J."/>
            <person name="Flicek P."/>
            <person name="Searle S."/>
            <person name="Wang J."/>
            <person name="Kuratani S."/>
            <person name="Yin Y."/>
            <person name="Aken B."/>
            <person name="Zhang G."/>
            <person name="Irie N."/>
        </authorList>
    </citation>
    <scope>NUCLEOTIDE SEQUENCE [LARGE SCALE GENOMIC DNA]</scope>
</reference>
<name>M7BNZ1_CHEMY</name>
<dbReference type="GO" id="GO:0098831">
    <property type="term" value="C:presynaptic active zone cytoplasmic component"/>
    <property type="evidence" value="ECO:0007669"/>
    <property type="project" value="TreeGrafter"/>
</dbReference>
<dbReference type="GO" id="GO:0005516">
    <property type="term" value="F:calmodulin binding"/>
    <property type="evidence" value="ECO:0007669"/>
    <property type="project" value="TreeGrafter"/>
</dbReference>
<dbReference type="EMBL" id="KB518028">
    <property type="protein sequence ID" value="EMP38964.1"/>
    <property type="molecule type" value="Genomic_DNA"/>
</dbReference>
<dbReference type="SMART" id="SM01145">
    <property type="entry name" value="DUF1041"/>
    <property type="match status" value="1"/>
</dbReference>
<dbReference type="GO" id="GO:0017075">
    <property type="term" value="F:syntaxin-1 binding"/>
    <property type="evidence" value="ECO:0007669"/>
    <property type="project" value="TreeGrafter"/>
</dbReference>
<dbReference type="InterPro" id="IPR027080">
    <property type="entry name" value="Unc-13"/>
</dbReference>
<dbReference type="AlphaFoldDB" id="M7BNZ1"/>
<organism evidence="2 3">
    <name type="scientific">Chelonia mydas</name>
    <name type="common">Green sea-turtle</name>
    <name type="synonym">Chelonia agassizi</name>
    <dbReference type="NCBI Taxonomy" id="8469"/>
    <lineage>
        <taxon>Eukaryota</taxon>
        <taxon>Metazoa</taxon>
        <taxon>Chordata</taxon>
        <taxon>Craniata</taxon>
        <taxon>Vertebrata</taxon>
        <taxon>Euteleostomi</taxon>
        <taxon>Archelosauria</taxon>
        <taxon>Testudinata</taxon>
        <taxon>Testudines</taxon>
        <taxon>Cryptodira</taxon>
        <taxon>Durocryptodira</taxon>
        <taxon>Americhelydia</taxon>
        <taxon>Chelonioidea</taxon>
        <taxon>Cheloniidae</taxon>
        <taxon>Chelonia</taxon>
    </lineage>
</organism>